<feature type="domain" description="ORC5 lid" evidence="5">
    <location>
        <begin position="224"/>
        <end position="264"/>
    </location>
</feature>
<evidence type="ECO:0000313" key="7">
    <source>
        <dbReference type="Proteomes" id="UP000613580"/>
    </source>
</evidence>
<keyword evidence="2" id="KW-0235">DNA replication</keyword>
<dbReference type="GO" id="GO:0006270">
    <property type="term" value="P:DNA replication initiation"/>
    <property type="evidence" value="ECO:0007669"/>
    <property type="project" value="TreeGrafter"/>
</dbReference>
<organism evidence="6 7">
    <name type="scientific">Mycena chlorophos</name>
    <name type="common">Agaric fungus</name>
    <name type="synonym">Agaricus chlorophos</name>
    <dbReference type="NCBI Taxonomy" id="658473"/>
    <lineage>
        <taxon>Eukaryota</taxon>
        <taxon>Fungi</taxon>
        <taxon>Dikarya</taxon>
        <taxon>Basidiomycota</taxon>
        <taxon>Agaricomycotina</taxon>
        <taxon>Agaricomycetes</taxon>
        <taxon>Agaricomycetidae</taxon>
        <taxon>Agaricales</taxon>
        <taxon>Marasmiineae</taxon>
        <taxon>Mycenaceae</taxon>
        <taxon>Mycena</taxon>
    </lineage>
</organism>
<sequence>MSDQYPGYEPLVDELSSLISGSPPPFIFIHDPISARTSASVVSTLLKSRASDASTRVHFAHATAAACFHTRLLYDTVLNQLAQWQPQWEDGCALWGEERFSQNLDGFIHGMVAVGAHVGEKPQIAILIERAERLQDNMPELIVPLARLAELTGLNLCVIFLSDIPWEEIRPPFGGSPDPYYIDVGPLDKAAHVARLNRVFDELSAKTDPSAPPTAFHRHLRAFYTQFVETIVDICSLYVQDPVEIQYIVAARWPGFVQPILDAYAQAEDLNMNDEEELPPPPVHIRMQLIRHFKPSFKAALETLYPRHDHAASWAAAHAPQPNLLDIRPSELKPQVPKSVENAEDARMDDLPRMAKYLLIAAYLASTNPHTSDLRMFGRGLDEKKRKRRVNRVAPKGGVAKLPQRVLGPNPFPVERLTAILGALLEENDADRRPQAPEYTIPGEHTDMEVSRASVAMQIIELADAGLLQRTTTTDKLDGATFKCGISYKTAETLARQLDVALNDLLWDPA</sequence>
<feature type="domain" description="Origin recognition complex subunit 5 C-terminal" evidence="4">
    <location>
        <begin position="351"/>
        <end position="505"/>
    </location>
</feature>
<dbReference type="GO" id="GO:0003688">
    <property type="term" value="F:DNA replication origin binding"/>
    <property type="evidence" value="ECO:0007669"/>
    <property type="project" value="TreeGrafter"/>
</dbReference>
<accession>A0A8H6T875</accession>
<comment type="subcellular location">
    <subcellularLocation>
        <location evidence="1">Nucleus</location>
    </subcellularLocation>
</comment>
<evidence type="ECO:0000256" key="3">
    <source>
        <dbReference type="ARBA" id="ARBA00023242"/>
    </source>
</evidence>
<dbReference type="PANTHER" id="PTHR12705">
    <property type="entry name" value="ORIGIN RECOGNITION COMPLEX SUBUNIT 5"/>
    <property type="match status" value="1"/>
</dbReference>
<dbReference type="PANTHER" id="PTHR12705:SF0">
    <property type="entry name" value="ORIGIN RECOGNITION COMPLEX SUBUNIT 5"/>
    <property type="match status" value="1"/>
</dbReference>
<dbReference type="OrthoDB" id="365981at2759"/>
<name>A0A8H6T875_MYCCL</name>
<keyword evidence="7" id="KW-1185">Reference proteome</keyword>
<evidence type="ECO:0008006" key="8">
    <source>
        <dbReference type="Google" id="ProtNLM"/>
    </source>
</evidence>
<proteinExistence type="predicted"/>
<evidence type="ECO:0000259" key="5">
    <source>
        <dbReference type="Pfam" id="PF21639"/>
    </source>
</evidence>
<dbReference type="AlphaFoldDB" id="A0A8H6T875"/>
<keyword evidence="3" id="KW-0539">Nucleus</keyword>
<evidence type="ECO:0000256" key="1">
    <source>
        <dbReference type="ARBA" id="ARBA00004123"/>
    </source>
</evidence>
<dbReference type="Pfam" id="PF14630">
    <property type="entry name" value="ORC5_C"/>
    <property type="match status" value="1"/>
</dbReference>
<evidence type="ECO:0000259" key="4">
    <source>
        <dbReference type="Pfam" id="PF14630"/>
    </source>
</evidence>
<comment type="caution">
    <text evidence="6">The sequence shown here is derived from an EMBL/GenBank/DDBJ whole genome shotgun (WGS) entry which is preliminary data.</text>
</comment>
<dbReference type="InterPro" id="IPR047088">
    <property type="entry name" value="ORC5_C"/>
</dbReference>
<dbReference type="GO" id="GO:0005664">
    <property type="term" value="C:nuclear origin of replication recognition complex"/>
    <property type="evidence" value="ECO:0007669"/>
    <property type="project" value="TreeGrafter"/>
</dbReference>
<evidence type="ECO:0000313" key="6">
    <source>
        <dbReference type="EMBL" id="KAF7313925.1"/>
    </source>
</evidence>
<dbReference type="Pfam" id="PF21639">
    <property type="entry name" value="ORC5_lid"/>
    <property type="match status" value="1"/>
</dbReference>
<dbReference type="EMBL" id="JACAZE010000006">
    <property type="protein sequence ID" value="KAF7313925.1"/>
    <property type="molecule type" value="Genomic_DNA"/>
</dbReference>
<gene>
    <name evidence="6" type="ORF">HMN09_00550800</name>
</gene>
<reference evidence="6" key="1">
    <citation type="submission" date="2020-05" db="EMBL/GenBank/DDBJ databases">
        <title>Mycena genomes resolve the evolution of fungal bioluminescence.</title>
        <authorList>
            <person name="Tsai I.J."/>
        </authorList>
    </citation>
    <scope>NUCLEOTIDE SEQUENCE</scope>
    <source>
        <strain evidence="6">110903Hualien_Pintung</strain>
    </source>
</reference>
<protein>
    <recommendedName>
        <fullName evidence="8">Origin recognition complex subunit 5</fullName>
    </recommendedName>
</protein>
<dbReference type="InterPro" id="IPR048866">
    <property type="entry name" value="ORC5_lid"/>
</dbReference>
<dbReference type="InterPro" id="IPR020796">
    <property type="entry name" value="ORC5"/>
</dbReference>
<evidence type="ECO:0000256" key="2">
    <source>
        <dbReference type="ARBA" id="ARBA00022705"/>
    </source>
</evidence>
<dbReference type="Proteomes" id="UP000613580">
    <property type="component" value="Unassembled WGS sequence"/>
</dbReference>